<reference evidence="1 2" key="1">
    <citation type="journal article" date="2015" name="Genome Announc.">
        <title>Complete Genome Sequence of the Novel Leech Symbiont Mucinivorans hirudinis M3T.</title>
        <authorList>
            <person name="Nelson M.C."/>
            <person name="Bomar L."/>
            <person name="Graf J."/>
        </authorList>
    </citation>
    <scope>NUCLEOTIDE SEQUENCE [LARGE SCALE GENOMIC DNA]</scope>
    <source>
        <strain evidence="2">M3</strain>
    </source>
</reference>
<accession>A0A060RD44</accession>
<keyword evidence="2" id="KW-1185">Reference proteome</keyword>
<dbReference type="KEGG" id="rbc:BN938_1798"/>
<proteinExistence type="predicted"/>
<evidence type="ECO:0000313" key="1">
    <source>
        <dbReference type="EMBL" id="CDN31878.1"/>
    </source>
</evidence>
<dbReference type="Proteomes" id="UP000027616">
    <property type="component" value="Chromosome I"/>
</dbReference>
<evidence type="ECO:0000313" key="2">
    <source>
        <dbReference type="Proteomes" id="UP000027616"/>
    </source>
</evidence>
<gene>
    <name evidence="1" type="ORF">BN938_1798</name>
</gene>
<protein>
    <submittedName>
        <fullName evidence="1">Uncharacterized protein</fullName>
    </submittedName>
</protein>
<sequence length="151" mass="17449">MKTNKILDNYCRLYGVTMPELDPTQTHYFVTFSADGVSVLYMHKPSELLGRIVCGAMKRGTVLYVHNGWVKPLTWETWKRTWAKLFAPKPRKPKALVPNREPAYRSEIFETMQPKRPAKKARKCGYERTYNANTSMNLLSHPLSGVRVECI</sequence>
<dbReference type="HOGENOM" id="CLU_1729320_0_0_10"/>
<dbReference type="AlphaFoldDB" id="A0A060RD44"/>
<dbReference type="EMBL" id="HG934468">
    <property type="protein sequence ID" value="CDN31878.1"/>
    <property type="molecule type" value="Genomic_DNA"/>
</dbReference>
<name>A0A060RD44_9BACT</name>
<organism evidence="1 2">
    <name type="scientific">Mucinivorans hirudinis</name>
    <dbReference type="NCBI Taxonomy" id="1433126"/>
    <lineage>
        <taxon>Bacteria</taxon>
        <taxon>Pseudomonadati</taxon>
        <taxon>Bacteroidota</taxon>
        <taxon>Bacteroidia</taxon>
        <taxon>Bacteroidales</taxon>
        <taxon>Rikenellaceae</taxon>
        <taxon>Mucinivorans</taxon>
    </lineage>
</organism>